<name>A0A2S6G1R5_9CLOT</name>
<proteinExistence type="predicted"/>
<evidence type="ECO:0000313" key="3">
    <source>
        <dbReference type="Proteomes" id="UP000239863"/>
    </source>
</evidence>
<reference evidence="2 3" key="1">
    <citation type="submission" date="2018-02" db="EMBL/GenBank/DDBJ databases">
        <title>Genomic Encyclopedia of Archaeal and Bacterial Type Strains, Phase II (KMG-II): from individual species to whole genera.</title>
        <authorList>
            <person name="Goeker M."/>
        </authorList>
    </citation>
    <scope>NUCLEOTIDE SEQUENCE [LARGE SCALE GENOMIC DNA]</scope>
    <source>
        <strain evidence="2 3">DSM 15099</strain>
    </source>
</reference>
<evidence type="ECO:0000313" key="2">
    <source>
        <dbReference type="EMBL" id="PPK49740.1"/>
    </source>
</evidence>
<sequence>MIVEKQKNYINGSNALMPELKKDTQKKDKYKKLQREKREREIRISKEKNQKKKSAIRYILILFALGILLTSRYAIIFNIQKDLSSVKNQIQKVDSENEALKIDILKVSSYESVKNTAEKQLNMKEPDNSKALIIDLSKNNFKESNKDKEKLSKFEKLKDILF</sequence>
<gene>
    <name evidence="2" type="ORF">BD821_101406</name>
</gene>
<dbReference type="Proteomes" id="UP000239863">
    <property type="component" value="Unassembled WGS sequence"/>
</dbReference>
<comment type="caution">
    <text evidence="2">The sequence shown here is derived from an EMBL/GenBank/DDBJ whole genome shotgun (WGS) entry which is preliminary data.</text>
</comment>
<organism evidence="2 3">
    <name type="scientific">Clostridium algidicarnis DSM 15099</name>
    <dbReference type="NCBI Taxonomy" id="1121295"/>
    <lineage>
        <taxon>Bacteria</taxon>
        <taxon>Bacillati</taxon>
        <taxon>Bacillota</taxon>
        <taxon>Clostridia</taxon>
        <taxon>Eubacteriales</taxon>
        <taxon>Clostridiaceae</taxon>
        <taxon>Clostridium</taxon>
    </lineage>
</organism>
<keyword evidence="2" id="KW-0131">Cell cycle</keyword>
<keyword evidence="1" id="KW-1133">Transmembrane helix</keyword>
<keyword evidence="1" id="KW-0472">Membrane</keyword>
<keyword evidence="2" id="KW-0132">Cell division</keyword>
<protein>
    <submittedName>
        <fullName evidence="2">Cell division protein FtsL</fullName>
    </submittedName>
</protein>
<evidence type="ECO:0000256" key="1">
    <source>
        <dbReference type="SAM" id="Phobius"/>
    </source>
</evidence>
<dbReference type="STRING" id="37659.GCA_000703125_02547"/>
<dbReference type="EMBL" id="PTIS01000001">
    <property type="protein sequence ID" value="PPK49740.1"/>
    <property type="molecule type" value="Genomic_DNA"/>
</dbReference>
<dbReference type="AlphaFoldDB" id="A0A2S6G1R5"/>
<dbReference type="GO" id="GO:0051301">
    <property type="term" value="P:cell division"/>
    <property type="evidence" value="ECO:0007669"/>
    <property type="project" value="UniProtKB-KW"/>
</dbReference>
<dbReference type="RefSeq" id="WP_104409057.1">
    <property type="nucleotide sequence ID" value="NZ_PTIS01000001.1"/>
</dbReference>
<keyword evidence="1" id="KW-0812">Transmembrane</keyword>
<dbReference type="OrthoDB" id="1930571at2"/>
<feature type="transmembrane region" description="Helical" evidence="1">
    <location>
        <begin position="55"/>
        <end position="75"/>
    </location>
</feature>
<accession>A0A2S6G1R5</accession>